<evidence type="ECO:0000259" key="5">
    <source>
        <dbReference type="PROSITE" id="PS51296"/>
    </source>
</evidence>
<reference evidence="6 7" key="1">
    <citation type="submission" date="2020-04" db="EMBL/GenBank/DDBJ databases">
        <authorList>
            <person name="Klaysubun C."/>
            <person name="Duangmal K."/>
            <person name="Lipun K."/>
        </authorList>
    </citation>
    <scope>NUCLEOTIDE SEQUENCE [LARGE SCALE GENOMIC DNA]</scope>
    <source>
        <strain evidence="6 7">K10HN5</strain>
    </source>
</reference>
<name>A0ABX1S6A3_9PSEU</name>
<evidence type="ECO:0000256" key="2">
    <source>
        <dbReference type="ARBA" id="ARBA00022723"/>
    </source>
</evidence>
<sequence>MQWHRAAPSAEVGRDLRRVEIAGRAVLVGRTADGDPIATDPICPHQNRPMDGAAVYGDEIDCPHHHYTYDAHTGENRYPKRVFPRARAAAVQPIRVFPAREDAGWVWVGLVD</sequence>
<evidence type="ECO:0000313" key="7">
    <source>
        <dbReference type="Proteomes" id="UP000820669"/>
    </source>
</evidence>
<proteinExistence type="predicted"/>
<dbReference type="InterPro" id="IPR017941">
    <property type="entry name" value="Rieske_2Fe-2S"/>
</dbReference>
<dbReference type="EMBL" id="JAAXLA010000009">
    <property type="protein sequence ID" value="NMH97105.1"/>
    <property type="molecule type" value="Genomic_DNA"/>
</dbReference>
<dbReference type="Gene3D" id="2.102.10.10">
    <property type="entry name" value="Rieske [2Fe-2S] iron-sulphur domain"/>
    <property type="match status" value="1"/>
</dbReference>
<comment type="caution">
    <text evidence="6">The sequence shown here is derived from an EMBL/GenBank/DDBJ whole genome shotgun (WGS) entry which is preliminary data.</text>
</comment>
<keyword evidence="4" id="KW-0411">Iron-sulfur</keyword>
<dbReference type="CDD" id="cd03467">
    <property type="entry name" value="Rieske"/>
    <property type="match status" value="1"/>
</dbReference>
<dbReference type="PROSITE" id="PS51296">
    <property type="entry name" value="RIESKE"/>
    <property type="match status" value="1"/>
</dbReference>
<dbReference type="Proteomes" id="UP000820669">
    <property type="component" value="Unassembled WGS sequence"/>
</dbReference>
<gene>
    <name evidence="6" type="ORF">HF526_07210</name>
</gene>
<dbReference type="SUPFAM" id="SSF50022">
    <property type="entry name" value="ISP domain"/>
    <property type="match status" value="1"/>
</dbReference>
<dbReference type="Pfam" id="PF00355">
    <property type="entry name" value="Rieske"/>
    <property type="match status" value="1"/>
</dbReference>
<evidence type="ECO:0000256" key="1">
    <source>
        <dbReference type="ARBA" id="ARBA00022714"/>
    </source>
</evidence>
<keyword evidence="3" id="KW-0408">Iron</keyword>
<evidence type="ECO:0000256" key="3">
    <source>
        <dbReference type="ARBA" id="ARBA00023004"/>
    </source>
</evidence>
<protein>
    <submittedName>
        <fullName evidence="6">Rieske 2Fe-2S domain-containing protein</fullName>
    </submittedName>
</protein>
<keyword evidence="7" id="KW-1185">Reference proteome</keyword>
<evidence type="ECO:0000313" key="6">
    <source>
        <dbReference type="EMBL" id="NMH97105.1"/>
    </source>
</evidence>
<keyword evidence="2" id="KW-0479">Metal-binding</keyword>
<evidence type="ECO:0000256" key="4">
    <source>
        <dbReference type="ARBA" id="ARBA00023014"/>
    </source>
</evidence>
<dbReference type="RefSeq" id="WP_169380490.1">
    <property type="nucleotide sequence ID" value="NZ_JAAXLA010000009.1"/>
</dbReference>
<keyword evidence="1" id="KW-0001">2Fe-2S</keyword>
<organism evidence="6 7">
    <name type="scientific">Pseudonocardia acidicola</name>
    <dbReference type="NCBI Taxonomy" id="2724939"/>
    <lineage>
        <taxon>Bacteria</taxon>
        <taxon>Bacillati</taxon>
        <taxon>Actinomycetota</taxon>
        <taxon>Actinomycetes</taxon>
        <taxon>Pseudonocardiales</taxon>
        <taxon>Pseudonocardiaceae</taxon>
        <taxon>Pseudonocardia</taxon>
    </lineage>
</organism>
<dbReference type="InterPro" id="IPR036922">
    <property type="entry name" value="Rieske_2Fe-2S_sf"/>
</dbReference>
<feature type="domain" description="Rieske" evidence="5">
    <location>
        <begin position="3"/>
        <end position="108"/>
    </location>
</feature>
<accession>A0ABX1S6A3</accession>